<evidence type="ECO:0000313" key="7">
    <source>
        <dbReference type="Proteomes" id="UP000665020"/>
    </source>
</evidence>
<gene>
    <name evidence="6" type="ORF">GM661_02130</name>
</gene>
<dbReference type="GO" id="GO:0018580">
    <property type="term" value="F:nitronate monooxygenase activity"/>
    <property type="evidence" value="ECO:0007669"/>
    <property type="project" value="InterPro"/>
</dbReference>
<organism evidence="6 7">
    <name type="scientific">Iocasia fonsfrigidae</name>
    <dbReference type="NCBI Taxonomy" id="2682810"/>
    <lineage>
        <taxon>Bacteria</taxon>
        <taxon>Bacillati</taxon>
        <taxon>Bacillota</taxon>
        <taxon>Clostridia</taxon>
        <taxon>Halanaerobiales</taxon>
        <taxon>Halanaerobiaceae</taxon>
        <taxon>Iocasia</taxon>
    </lineage>
</organism>
<dbReference type="EMBL" id="CP046640">
    <property type="protein sequence ID" value="QTL96856.1"/>
    <property type="molecule type" value="Genomic_DNA"/>
</dbReference>
<dbReference type="SUPFAM" id="SSF51412">
    <property type="entry name" value="Inosine monophosphate dehydrogenase (IMPDH)"/>
    <property type="match status" value="1"/>
</dbReference>
<evidence type="ECO:0000256" key="5">
    <source>
        <dbReference type="ARBA" id="ARBA00023002"/>
    </source>
</evidence>
<dbReference type="KEGG" id="ifn:GM661_02130"/>
<evidence type="ECO:0000256" key="4">
    <source>
        <dbReference type="ARBA" id="ARBA00022643"/>
    </source>
</evidence>
<protein>
    <recommendedName>
        <fullName evidence="2">Probable nitronate monooxygenase</fullName>
    </recommendedName>
</protein>
<dbReference type="RefSeq" id="WP_230868538.1">
    <property type="nucleotide sequence ID" value="NZ_CP046640.1"/>
</dbReference>
<name>A0A8A7K586_9FIRM</name>
<dbReference type="Gene3D" id="3.20.20.70">
    <property type="entry name" value="Aldolase class I"/>
    <property type="match status" value="1"/>
</dbReference>
<accession>A0A8A7K586</accession>
<evidence type="ECO:0000256" key="3">
    <source>
        <dbReference type="ARBA" id="ARBA00022630"/>
    </source>
</evidence>
<comment type="function">
    <text evidence="1">Nitronate monooxygenase that uses molecular oxygen to catalyze the oxidative denitrification of alkyl nitronates. Acts on propionate 3-nitronate (P3N), the presumed physiological substrate. Probably functions in the detoxification of P3N, a metabolic poison produced by plants and fungi as a defense mechanism.</text>
</comment>
<sequence length="309" mass="33205">MNFPKLKIGRLKPDYPIIQGGMAIKVSMAKLASAVANEGGIGVIGGSALSIDELKTEITRARQLTDGILGVNIMYAFTGFLDLLKSSIESGIDLVISGAGFSRDMFAIGEKHNVPIVPIVSSMKLARISEKLGAAAVVVEGGNAGGHLGTDKDSWDIVKKIKEKLSIPVIAAGDIVSNDDIKKMFDKGLDGVQMGTRFLATLESDVSDFFKELLVKAKESDVITIMSSAGFPANAIKSKFSELILNNQAPAPENCTNCLKHCNKKFCIKEALIRARNGDQNRGVFFTGKGIEKIKDIISVKEVFKNIKE</sequence>
<dbReference type="PANTHER" id="PTHR32332:SF18">
    <property type="entry name" value="2-NITROPROPANE DIOXYGENASE"/>
    <property type="match status" value="1"/>
</dbReference>
<keyword evidence="6" id="KW-0503">Monooxygenase</keyword>
<keyword evidence="3" id="KW-0285">Flavoprotein</keyword>
<dbReference type="InterPro" id="IPR004136">
    <property type="entry name" value="NMO"/>
</dbReference>
<dbReference type="CDD" id="cd04730">
    <property type="entry name" value="NPD_like"/>
    <property type="match status" value="1"/>
</dbReference>
<keyword evidence="4" id="KW-0288">FMN</keyword>
<keyword evidence="7" id="KW-1185">Reference proteome</keyword>
<dbReference type="Proteomes" id="UP000665020">
    <property type="component" value="Chromosome"/>
</dbReference>
<dbReference type="PANTHER" id="PTHR32332">
    <property type="entry name" value="2-NITROPROPANE DIOXYGENASE"/>
    <property type="match status" value="1"/>
</dbReference>
<reference evidence="6" key="1">
    <citation type="submission" date="2019-12" db="EMBL/GenBank/DDBJ databases">
        <authorList>
            <person name="zhang j."/>
            <person name="sun C.M."/>
        </authorList>
    </citation>
    <scope>NUCLEOTIDE SEQUENCE</scope>
    <source>
        <strain evidence="6">NS-1</strain>
    </source>
</reference>
<evidence type="ECO:0000256" key="1">
    <source>
        <dbReference type="ARBA" id="ARBA00003535"/>
    </source>
</evidence>
<dbReference type="InterPro" id="IPR013785">
    <property type="entry name" value="Aldolase_TIM"/>
</dbReference>
<evidence type="ECO:0000256" key="2">
    <source>
        <dbReference type="ARBA" id="ARBA00013457"/>
    </source>
</evidence>
<evidence type="ECO:0000313" key="6">
    <source>
        <dbReference type="EMBL" id="QTL96856.1"/>
    </source>
</evidence>
<keyword evidence="5" id="KW-0560">Oxidoreductase</keyword>
<dbReference type="Pfam" id="PF03060">
    <property type="entry name" value="NMO"/>
    <property type="match status" value="1"/>
</dbReference>
<dbReference type="AlphaFoldDB" id="A0A8A7K586"/>
<proteinExistence type="predicted"/>